<reference evidence="6 7" key="1">
    <citation type="submission" date="2016-10" db="EMBL/GenBank/DDBJ databases">
        <authorList>
            <person name="de Groot N.N."/>
        </authorList>
    </citation>
    <scope>NUCLEOTIDE SEQUENCE [LARGE SCALE GENOMIC DNA]</scope>
    <source>
        <strain evidence="6 7">CGMCC 1.11156</strain>
    </source>
</reference>
<dbReference type="GO" id="GO:0016787">
    <property type="term" value="F:hydrolase activity"/>
    <property type="evidence" value="ECO:0007669"/>
    <property type="project" value="UniProtKB-KW"/>
</dbReference>
<dbReference type="InterPro" id="IPR015797">
    <property type="entry name" value="NUDIX_hydrolase-like_dom_sf"/>
</dbReference>
<evidence type="ECO:0000259" key="5">
    <source>
        <dbReference type="PROSITE" id="PS51462"/>
    </source>
</evidence>
<feature type="domain" description="Nudix hydrolase" evidence="5">
    <location>
        <begin position="9"/>
        <end position="139"/>
    </location>
</feature>
<dbReference type="Pfam" id="PF00293">
    <property type="entry name" value="NUDIX"/>
    <property type="match status" value="1"/>
</dbReference>
<comment type="similarity">
    <text evidence="2 4">Belongs to the Nudix hydrolase family.</text>
</comment>
<dbReference type="InterPro" id="IPR020476">
    <property type="entry name" value="Nudix_hydrolase"/>
</dbReference>
<gene>
    <name evidence="6" type="ORF">SAMN05216561_10494</name>
</gene>
<dbReference type="PANTHER" id="PTHR43046:SF2">
    <property type="entry name" value="8-OXO-DGTP DIPHOSPHATASE-RELATED"/>
    <property type="match status" value="1"/>
</dbReference>
<evidence type="ECO:0000256" key="2">
    <source>
        <dbReference type="ARBA" id="ARBA00005582"/>
    </source>
</evidence>
<keyword evidence="7" id="KW-1185">Reference proteome</keyword>
<evidence type="ECO:0000256" key="3">
    <source>
        <dbReference type="ARBA" id="ARBA00022801"/>
    </source>
</evidence>
<dbReference type="InterPro" id="IPR000086">
    <property type="entry name" value="NUDIX_hydrolase_dom"/>
</dbReference>
<comment type="cofactor">
    <cofactor evidence="1">
        <name>Mg(2+)</name>
        <dbReference type="ChEBI" id="CHEBI:18420"/>
    </cofactor>
</comment>
<dbReference type="PROSITE" id="PS51462">
    <property type="entry name" value="NUDIX"/>
    <property type="match status" value="1"/>
</dbReference>
<dbReference type="InterPro" id="IPR020084">
    <property type="entry name" value="NUDIX_hydrolase_CS"/>
</dbReference>
<accession>A0A1I3EVU3</accession>
<dbReference type="PRINTS" id="PR00502">
    <property type="entry name" value="NUDIXFAMILY"/>
</dbReference>
<sequence>MTSSTSPLPVRVAAGVLVRRDDLLLLQRRGDDGTWGVPGGPLEPGESLEQTARRELLEETGLSAGALTLLDVYSGPEFRVRYPDGFEAYVVGATFETSDVTGALVADGEETRELAWFPVESLPTPLSAYTRALLAQVDIVTAGTIRD</sequence>
<dbReference type="Proteomes" id="UP000198649">
    <property type="component" value="Unassembled WGS sequence"/>
</dbReference>
<evidence type="ECO:0000313" key="7">
    <source>
        <dbReference type="Proteomes" id="UP000198649"/>
    </source>
</evidence>
<evidence type="ECO:0000313" key="6">
    <source>
        <dbReference type="EMBL" id="SFI03077.1"/>
    </source>
</evidence>
<dbReference type="SUPFAM" id="SSF55811">
    <property type="entry name" value="Nudix"/>
    <property type="match status" value="1"/>
</dbReference>
<dbReference type="RefSeq" id="WP_177223715.1">
    <property type="nucleotide sequence ID" value="NZ_BKAF01000019.1"/>
</dbReference>
<organism evidence="6 7">
    <name type="scientific">Nocardioides psychrotolerans</name>
    <dbReference type="NCBI Taxonomy" id="1005945"/>
    <lineage>
        <taxon>Bacteria</taxon>
        <taxon>Bacillati</taxon>
        <taxon>Actinomycetota</taxon>
        <taxon>Actinomycetes</taxon>
        <taxon>Propionibacteriales</taxon>
        <taxon>Nocardioidaceae</taxon>
        <taxon>Nocardioides</taxon>
    </lineage>
</organism>
<evidence type="ECO:0000256" key="4">
    <source>
        <dbReference type="RuleBase" id="RU003476"/>
    </source>
</evidence>
<dbReference type="PROSITE" id="PS00893">
    <property type="entry name" value="NUDIX_BOX"/>
    <property type="match status" value="1"/>
</dbReference>
<dbReference type="Gene3D" id="3.90.79.10">
    <property type="entry name" value="Nucleoside Triphosphate Pyrophosphohydrolase"/>
    <property type="match status" value="1"/>
</dbReference>
<dbReference type="EMBL" id="FOQG01000004">
    <property type="protein sequence ID" value="SFI03077.1"/>
    <property type="molecule type" value="Genomic_DNA"/>
</dbReference>
<dbReference type="PANTHER" id="PTHR43046">
    <property type="entry name" value="GDP-MANNOSE MANNOSYL HYDROLASE"/>
    <property type="match status" value="1"/>
</dbReference>
<name>A0A1I3EVU3_9ACTN</name>
<keyword evidence="3 4" id="KW-0378">Hydrolase</keyword>
<dbReference type="AlphaFoldDB" id="A0A1I3EVU3"/>
<dbReference type="STRING" id="1005945.SAMN05216561_10494"/>
<proteinExistence type="inferred from homology"/>
<evidence type="ECO:0000256" key="1">
    <source>
        <dbReference type="ARBA" id="ARBA00001946"/>
    </source>
</evidence>
<protein>
    <submittedName>
        <fullName evidence="6">ADP-ribose pyrophosphatase YjhB, NUDIX family</fullName>
    </submittedName>
</protein>